<feature type="transmembrane region" description="Helical" evidence="1">
    <location>
        <begin position="337"/>
        <end position="361"/>
    </location>
</feature>
<evidence type="ECO:0000313" key="2">
    <source>
        <dbReference type="EMBL" id="VVN40591.1"/>
    </source>
</evidence>
<keyword evidence="1" id="KW-1133">Transmembrane helix</keyword>
<dbReference type="Proteomes" id="UP000325607">
    <property type="component" value="Unassembled WGS sequence"/>
</dbReference>
<name>A0A5E6XKP8_PSEFL</name>
<protein>
    <submittedName>
        <fullName evidence="2">Uncharacterized protein</fullName>
    </submittedName>
</protein>
<evidence type="ECO:0000313" key="3">
    <source>
        <dbReference type="Proteomes" id="UP000325607"/>
    </source>
</evidence>
<sequence>MDLPSAVSSASDANSAPSASCMALTPGAAYTAVHRRLPNVMVPVLSSNNTCTSPAASTARPDLAITLRRTRRSIPAIPMADNKPPIVVGISVTNNATRNTSGRLPLAKCANGCRVTTTSRKIRVRPISRISSATSFGVFWRLAPSTRAIMRSSVDSPGLLVIRTISQSETKRVLPVTAERSPPDSRITGADSPVIAASLTAAMPSITSPSPGIISPAATRTTSPLRRLAAGTIWNVPSAAFRRALRPSLPALRLSARALPRPSARASAKLAKSTVNHSHRAICAATKVGTAGSGIKHSTVVKMAVSSTTSITGERFSWRGSSLTNACNNAGRHSAEIAVFGCSGAFAAAGLLAGMFNVLLLKRELKSSTNQPCANPNSVAAGAACVRLRPAAPERGICLTDWHQAQKPRLKCSAIGPSASAGRKVKPPTSKMVTVSNVTNNGPWVGKLFGLIGAAFFIARLPASASTGRM</sequence>
<evidence type="ECO:0000256" key="1">
    <source>
        <dbReference type="SAM" id="Phobius"/>
    </source>
</evidence>
<gene>
    <name evidence="2" type="ORF">PS645_05381</name>
</gene>
<reference evidence="2 3" key="1">
    <citation type="submission" date="2019-09" db="EMBL/GenBank/DDBJ databases">
        <authorList>
            <person name="Chandra G."/>
            <person name="Truman W A."/>
        </authorList>
    </citation>
    <scope>NUCLEOTIDE SEQUENCE [LARGE SCALE GENOMIC DNA]</scope>
    <source>
        <strain evidence="2">PS645</strain>
    </source>
</reference>
<dbReference type="EMBL" id="CABVGX010000100">
    <property type="protein sequence ID" value="VVN40591.1"/>
    <property type="molecule type" value="Genomic_DNA"/>
</dbReference>
<accession>A0A5E6XKP8</accession>
<organism evidence="2 3">
    <name type="scientific">Pseudomonas fluorescens</name>
    <dbReference type="NCBI Taxonomy" id="294"/>
    <lineage>
        <taxon>Bacteria</taxon>
        <taxon>Pseudomonadati</taxon>
        <taxon>Pseudomonadota</taxon>
        <taxon>Gammaproteobacteria</taxon>
        <taxon>Pseudomonadales</taxon>
        <taxon>Pseudomonadaceae</taxon>
        <taxon>Pseudomonas</taxon>
    </lineage>
</organism>
<keyword evidence="1" id="KW-0812">Transmembrane</keyword>
<proteinExistence type="predicted"/>
<keyword evidence="1" id="KW-0472">Membrane</keyword>
<dbReference type="AlphaFoldDB" id="A0A5E6XKP8"/>